<organism evidence="1 2">
    <name type="scientific">Galerina marginata (strain CBS 339.88)</name>
    <dbReference type="NCBI Taxonomy" id="685588"/>
    <lineage>
        <taxon>Eukaryota</taxon>
        <taxon>Fungi</taxon>
        <taxon>Dikarya</taxon>
        <taxon>Basidiomycota</taxon>
        <taxon>Agaricomycotina</taxon>
        <taxon>Agaricomycetes</taxon>
        <taxon>Agaricomycetidae</taxon>
        <taxon>Agaricales</taxon>
        <taxon>Agaricineae</taxon>
        <taxon>Strophariaceae</taxon>
        <taxon>Galerina</taxon>
    </lineage>
</organism>
<name>A0A067SZ48_GALM3</name>
<dbReference type="EMBL" id="KL142381">
    <property type="protein sequence ID" value="KDR75352.1"/>
    <property type="molecule type" value="Genomic_DNA"/>
</dbReference>
<accession>A0A067SZ48</accession>
<keyword evidence="2" id="KW-1185">Reference proteome</keyword>
<gene>
    <name evidence="1" type="ORF">GALMADRAFT_249398</name>
</gene>
<evidence type="ECO:0008006" key="3">
    <source>
        <dbReference type="Google" id="ProtNLM"/>
    </source>
</evidence>
<dbReference type="STRING" id="685588.A0A067SZ48"/>
<evidence type="ECO:0000313" key="2">
    <source>
        <dbReference type="Proteomes" id="UP000027222"/>
    </source>
</evidence>
<sequence>MQTDAPSFQTLLSLLESFQKPEFIPRNTVHPFATAAPATCDLLQDLINTTEQLSRSLAIYHSSSQWSNPKLTSLLRQHTSIEHTSYSSAKNVQHLIDALSMRPGVNYGESIPLLSTSFPHWCIQQLAAWGTSVGMETFIDESRVGGLNVVLGGKVLVIDVDFAIEGEDPLKPMLKVANVKTSNALLQGNANGSTSTMIDAFLRDSIDKYCVEMQKSEDSRNSLYAASLRKVVHDHLRYLVLLDRLASRKEDGGIRWFTDIDELCPTLIRVAKSEAEDIALSLSLPKAPLDVFLLRSHSLPLPYLTMPSISFLAYLSPSAYLFLIHNASGYAENENYPLLDLGLSDLTPYLDTVTKGVTVATLFLEKLSEAHLYPPSMSMPNITARPTFPLCLSAAELDHSFPQLDGFGMEVTSQDSETTSVPYAWVLDFTDGGKRPGVVISQSRMKAIELVVNPLGGGDGLIGVNDTLYSTRSWIDQLLNPDGTASPEHYTALYLSPNSLHPPLQLRLKTPEELGFTLERVPVHSIKEVWGILEVVREQCWLNETLLGCRWTSDGLKVEEGLPDEPEATEEDLQALLLGNFIPRKIPVNVILPSANTTDNLFGPTELGFSSASTPRITMTSPQRSSSIAGLVEITVTHDETRPRGVSVEISGAMGSDLKPADLEEICRRGGILSLPGRVWASGLGVAS</sequence>
<dbReference type="Proteomes" id="UP000027222">
    <property type="component" value="Unassembled WGS sequence"/>
</dbReference>
<protein>
    <recommendedName>
        <fullName evidence="3">Mediator complex subunit 1</fullName>
    </recommendedName>
</protein>
<evidence type="ECO:0000313" key="1">
    <source>
        <dbReference type="EMBL" id="KDR75352.1"/>
    </source>
</evidence>
<proteinExistence type="predicted"/>
<dbReference type="HOGENOM" id="CLU_014572_0_0_1"/>
<dbReference type="OrthoDB" id="544685at2759"/>
<reference evidence="2" key="1">
    <citation type="journal article" date="2014" name="Proc. Natl. Acad. Sci. U.S.A.">
        <title>Extensive sampling of basidiomycete genomes demonstrates inadequacy of the white-rot/brown-rot paradigm for wood decay fungi.</title>
        <authorList>
            <person name="Riley R."/>
            <person name="Salamov A.A."/>
            <person name="Brown D.W."/>
            <person name="Nagy L.G."/>
            <person name="Floudas D."/>
            <person name="Held B.W."/>
            <person name="Levasseur A."/>
            <person name="Lombard V."/>
            <person name="Morin E."/>
            <person name="Otillar R."/>
            <person name="Lindquist E.A."/>
            <person name="Sun H."/>
            <person name="LaButti K.M."/>
            <person name="Schmutz J."/>
            <person name="Jabbour D."/>
            <person name="Luo H."/>
            <person name="Baker S.E."/>
            <person name="Pisabarro A.G."/>
            <person name="Walton J.D."/>
            <person name="Blanchette R.A."/>
            <person name="Henrissat B."/>
            <person name="Martin F."/>
            <person name="Cullen D."/>
            <person name="Hibbett D.S."/>
            <person name="Grigoriev I.V."/>
        </authorList>
    </citation>
    <scope>NUCLEOTIDE SEQUENCE [LARGE SCALE GENOMIC DNA]</scope>
    <source>
        <strain evidence="2">CBS 339.88</strain>
    </source>
</reference>
<dbReference type="AlphaFoldDB" id="A0A067SZ48"/>